<dbReference type="EMBL" id="PVBR01000032">
    <property type="protein sequence ID" value="PRD40739.1"/>
    <property type="molecule type" value="Genomic_DNA"/>
</dbReference>
<sequence length="174" mass="19550">MQFPISMMTAIVSCSEQAGTAEPRRHRAISVTRRQFLIAGLTTAAATCVSVRADAVTLTAMTLADYQSALTRLSPHYEAALVDIGAEWCAFCETIDNEILPDPGVRRAMERIPLIKVDVTRMDQYSHELLRYLHADGPPTLFVVHLASGREYRDTRSVRAFRASDLIRRLRPFR</sequence>
<gene>
    <name evidence="1" type="ORF">C5748_25255</name>
</gene>
<evidence type="ECO:0000313" key="2">
    <source>
        <dbReference type="Proteomes" id="UP000239434"/>
    </source>
</evidence>
<evidence type="ECO:0000313" key="1">
    <source>
        <dbReference type="EMBL" id="PRD40739.1"/>
    </source>
</evidence>
<name>A0A2S9IJP7_9HYPH</name>
<organism evidence="1 2">
    <name type="scientific">Phyllobacterium phragmitis</name>
    <dbReference type="NCBI Taxonomy" id="2670329"/>
    <lineage>
        <taxon>Bacteria</taxon>
        <taxon>Pseudomonadati</taxon>
        <taxon>Pseudomonadota</taxon>
        <taxon>Alphaproteobacteria</taxon>
        <taxon>Hyphomicrobiales</taxon>
        <taxon>Phyllobacteriaceae</taxon>
        <taxon>Phyllobacterium</taxon>
    </lineage>
</organism>
<dbReference type="SUPFAM" id="SSF52833">
    <property type="entry name" value="Thioredoxin-like"/>
    <property type="match status" value="1"/>
</dbReference>
<proteinExistence type="predicted"/>
<dbReference type="RefSeq" id="WP_105745512.1">
    <property type="nucleotide sequence ID" value="NZ_PVBR01000032.1"/>
</dbReference>
<evidence type="ECO:0008006" key="3">
    <source>
        <dbReference type="Google" id="ProtNLM"/>
    </source>
</evidence>
<dbReference type="Proteomes" id="UP000239434">
    <property type="component" value="Unassembled WGS sequence"/>
</dbReference>
<reference evidence="1 2" key="1">
    <citation type="submission" date="2018-02" db="EMBL/GenBank/DDBJ databases">
        <title>The draft genome of Phyllobacterium sp. 1N-3.</title>
        <authorList>
            <person name="Liu L."/>
            <person name="Li L."/>
            <person name="Zhang X."/>
            <person name="Wang T."/>
            <person name="Liang L."/>
        </authorList>
    </citation>
    <scope>NUCLEOTIDE SEQUENCE [LARGE SCALE GENOMIC DNA]</scope>
    <source>
        <strain evidence="1 2">1N-3</strain>
    </source>
</reference>
<accession>A0A2S9IJP7</accession>
<dbReference type="AlphaFoldDB" id="A0A2S9IJP7"/>
<protein>
    <recommendedName>
        <fullName evidence="3">Thioredoxin domain-containing protein</fullName>
    </recommendedName>
</protein>
<dbReference type="InterPro" id="IPR036249">
    <property type="entry name" value="Thioredoxin-like_sf"/>
</dbReference>
<keyword evidence="2" id="KW-1185">Reference proteome</keyword>
<comment type="caution">
    <text evidence="1">The sequence shown here is derived from an EMBL/GenBank/DDBJ whole genome shotgun (WGS) entry which is preliminary data.</text>
</comment>
<dbReference type="Gene3D" id="3.40.30.10">
    <property type="entry name" value="Glutaredoxin"/>
    <property type="match status" value="1"/>
</dbReference>